<gene>
    <name evidence="1" type="ORF">B1L04_01280</name>
</gene>
<comment type="caution">
    <text evidence="1">The sequence shown here is derived from an EMBL/GenBank/DDBJ whole genome shotgun (WGS) entry which is preliminary data.</text>
</comment>
<dbReference type="GO" id="GO:0016075">
    <property type="term" value="P:rRNA catabolic process"/>
    <property type="evidence" value="ECO:0007669"/>
    <property type="project" value="TreeGrafter"/>
</dbReference>
<dbReference type="GO" id="GO:0004521">
    <property type="term" value="F:RNA endonuclease activity"/>
    <property type="evidence" value="ECO:0007669"/>
    <property type="project" value="InterPro"/>
</dbReference>
<evidence type="ECO:0000313" key="2">
    <source>
        <dbReference type="Proteomes" id="UP000189835"/>
    </source>
</evidence>
<accession>A0A1V4BZE4</accession>
<dbReference type="InterPro" id="IPR029060">
    <property type="entry name" value="PIN-like_dom_sf"/>
</dbReference>
<dbReference type="Gene3D" id="3.40.50.1010">
    <property type="entry name" value="5'-nuclease"/>
    <property type="match status" value="1"/>
</dbReference>
<sequence length="135" mass="15753">MKIIFADTFYWIALLSPRDTWHLRVIEWSQSNPHVSLVMTDGIVDEIFAHFSKQGDIMRGKSVELYHSILDDPSIQLISYHQELRKLGIELYASRLDKGYSLTDCISMMVMKQMGIYEILTHDKHFTQEGLTILF</sequence>
<dbReference type="InterPro" id="IPR039018">
    <property type="entry name" value="VapC20-like"/>
</dbReference>
<proteinExistence type="predicted"/>
<dbReference type="PANTHER" id="PTHR42188:SF1">
    <property type="entry name" value="23S RRNA-SPECIFIC ENDONUCLEASE VAPC20"/>
    <property type="match status" value="1"/>
</dbReference>
<name>A0A1V4BZE4_MICAE</name>
<dbReference type="SUPFAM" id="SSF88723">
    <property type="entry name" value="PIN domain-like"/>
    <property type="match status" value="1"/>
</dbReference>
<dbReference type="AlphaFoldDB" id="A0A1V4BZE4"/>
<dbReference type="EMBL" id="MVGR01000001">
    <property type="protein sequence ID" value="OPF20125.1"/>
    <property type="molecule type" value="Genomic_DNA"/>
</dbReference>
<reference evidence="1 2" key="1">
    <citation type="submission" date="2017-02" db="EMBL/GenBank/DDBJ databases">
        <title>Genome sequence of Microcystis aeruginosa KW.</title>
        <authorList>
            <person name="Oh H.-M."/>
            <person name="Ahn C.-Y."/>
            <person name="Jeong H."/>
            <person name="Srivastava A."/>
            <person name="Lee H.-G."/>
            <person name="Kang S.-R."/>
        </authorList>
    </citation>
    <scope>NUCLEOTIDE SEQUENCE [LARGE SCALE GENOMIC DNA]</scope>
    <source>
        <strain evidence="1 2">KW</strain>
    </source>
</reference>
<protein>
    <submittedName>
        <fullName evidence="1">Nucleic acid-binding protein</fullName>
    </submittedName>
</protein>
<dbReference type="PANTHER" id="PTHR42188">
    <property type="entry name" value="23S RRNA-SPECIFIC ENDONUCLEASE VAPC20"/>
    <property type="match status" value="1"/>
</dbReference>
<evidence type="ECO:0000313" key="1">
    <source>
        <dbReference type="EMBL" id="OPF20125.1"/>
    </source>
</evidence>
<dbReference type="RefSeq" id="WP_079205524.1">
    <property type="nucleotide sequence ID" value="NZ_MVGR01000001.1"/>
</dbReference>
<dbReference type="CDD" id="cd09854">
    <property type="entry name" value="PIN_VapC-like"/>
    <property type="match status" value="1"/>
</dbReference>
<organism evidence="1 2">
    <name type="scientific">Microcystis aeruginosa KW</name>
    <dbReference type="NCBI Taxonomy" id="1960155"/>
    <lineage>
        <taxon>Bacteria</taxon>
        <taxon>Bacillati</taxon>
        <taxon>Cyanobacteriota</taxon>
        <taxon>Cyanophyceae</taxon>
        <taxon>Oscillatoriophycideae</taxon>
        <taxon>Chroococcales</taxon>
        <taxon>Microcystaceae</taxon>
        <taxon>Microcystis</taxon>
    </lineage>
</organism>
<dbReference type="Proteomes" id="UP000189835">
    <property type="component" value="Unassembled WGS sequence"/>
</dbReference>